<reference evidence="2 3" key="1">
    <citation type="submission" date="2024-07" db="EMBL/GenBank/DDBJ databases">
        <title>Uliginosibacterium paludis KCTC:42655.</title>
        <authorList>
            <person name="Kim M.K."/>
        </authorList>
    </citation>
    <scope>NUCLEOTIDE SEQUENCE [LARGE SCALE GENOMIC DNA]</scope>
    <source>
        <strain evidence="2 3">KCTC 42655</strain>
    </source>
</reference>
<keyword evidence="3" id="KW-1185">Reference proteome</keyword>
<dbReference type="EMBL" id="JBEWLZ010000017">
    <property type="protein sequence ID" value="MET1491885.1"/>
    <property type="molecule type" value="Genomic_DNA"/>
</dbReference>
<dbReference type="NCBIfam" id="TIGR00056">
    <property type="entry name" value="MlaE family lipid ABC transporter permease subunit"/>
    <property type="match status" value="1"/>
</dbReference>
<comment type="similarity">
    <text evidence="1">Belongs to the MlaE permease family.</text>
</comment>
<comment type="caution">
    <text evidence="2">The sequence shown here is derived from an EMBL/GenBank/DDBJ whole genome shotgun (WGS) entry which is preliminary data.</text>
</comment>
<feature type="transmembrane region" description="Helical" evidence="1">
    <location>
        <begin position="256"/>
        <end position="286"/>
    </location>
</feature>
<dbReference type="InterPro" id="IPR003453">
    <property type="entry name" value="ABC_MlaE_roteobac"/>
</dbReference>
<protein>
    <submittedName>
        <fullName evidence="2">ABC transporter permease</fullName>
    </submittedName>
</protein>
<comment type="subcellular location">
    <subcellularLocation>
        <location evidence="1">Cell inner membrane</location>
        <topology evidence="1">Multi-pass membrane protein</topology>
    </subcellularLocation>
</comment>
<dbReference type="Pfam" id="PF02405">
    <property type="entry name" value="MlaE"/>
    <property type="match status" value="1"/>
</dbReference>
<evidence type="ECO:0000256" key="1">
    <source>
        <dbReference type="RuleBase" id="RU362044"/>
    </source>
</evidence>
<gene>
    <name evidence="2" type="ORF">ABVT11_18745</name>
</gene>
<keyword evidence="1" id="KW-0472">Membrane</keyword>
<feature type="transmembrane region" description="Helical" evidence="1">
    <location>
        <begin position="163"/>
        <end position="182"/>
    </location>
</feature>
<keyword evidence="1" id="KW-1003">Cell membrane</keyword>
<dbReference type="RefSeq" id="WP_345928063.1">
    <property type="nucleotide sequence ID" value="NZ_JBDIVF010000005.1"/>
</dbReference>
<sequence>MTTHAHSAPHFRHEGERCQLSGDWTLTALRSRLLFLRTQLRMSRGAPHWDLGGISRIDSFGALLLWRTWGLTEPETLIMPPHLQAAFDRIRPVAALKPPRPRRVRFAFIERVGRRVLREAEGLLEFASMLGSVMIETARLLVEPRSIPLREFSAALYKTGMQAMPVSALVGFLIGIVLSYLSAMQLQNFGAEAFIINILGVGIIRELGPVLVSILVAGRSGSAITAQLGVMRVTEELDALAAIGVSAHQRLILPRVLALAVAMPLLVVWTSASALAGGMLAAQLQLEIDWRFFLGSLPHVVPVQNLYIGLSKGCVFGVAIALIACHFGLRIKPNTESLARKTTTSVVTAITAVLLLDSVFAMLTRGIGLPVR</sequence>
<organism evidence="2 3">
    <name type="scientific">Uliginosibacterium paludis</name>
    <dbReference type="NCBI Taxonomy" id="1615952"/>
    <lineage>
        <taxon>Bacteria</taxon>
        <taxon>Pseudomonadati</taxon>
        <taxon>Pseudomonadota</taxon>
        <taxon>Betaproteobacteria</taxon>
        <taxon>Rhodocyclales</taxon>
        <taxon>Zoogloeaceae</taxon>
        <taxon>Uliginosibacterium</taxon>
    </lineage>
</organism>
<dbReference type="PANTHER" id="PTHR30188">
    <property type="entry name" value="ABC TRANSPORTER PERMEASE PROTEIN-RELATED"/>
    <property type="match status" value="1"/>
</dbReference>
<feature type="transmembrane region" description="Helical" evidence="1">
    <location>
        <begin position="306"/>
        <end position="325"/>
    </location>
</feature>
<dbReference type="PANTHER" id="PTHR30188:SF3">
    <property type="entry name" value="ABC TRANSPORTER PERMEASE"/>
    <property type="match status" value="1"/>
</dbReference>
<proteinExistence type="inferred from homology"/>
<accession>A0ABV2CVB9</accession>
<dbReference type="InterPro" id="IPR030802">
    <property type="entry name" value="Permease_MalE"/>
</dbReference>
<keyword evidence="1" id="KW-1133">Transmembrane helix</keyword>
<keyword evidence="1" id="KW-0812">Transmembrane</keyword>
<keyword evidence="1" id="KW-0997">Cell inner membrane</keyword>
<dbReference type="Proteomes" id="UP001548590">
    <property type="component" value="Unassembled WGS sequence"/>
</dbReference>
<name>A0ABV2CVB9_9RHOO</name>
<evidence type="ECO:0000313" key="3">
    <source>
        <dbReference type="Proteomes" id="UP001548590"/>
    </source>
</evidence>
<feature type="transmembrane region" description="Helical" evidence="1">
    <location>
        <begin position="346"/>
        <end position="367"/>
    </location>
</feature>
<evidence type="ECO:0000313" key="2">
    <source>
        <dbReference type="EMBL" id="MET1491885.1"/>
    </source>
</evidence>
<feature type="transmembrane region" description="Helical" evidence="1">
    <location>
        <begin position="194"/>
        <end position="217"/>
    </location>
</feature>